<evidence type="ECO:0000313" key="3">
    <source>
        <dbReference type="Proteomes" id="UP000228875"/>
    </source>
</evidence>
<protein>
    <recommendedName>
        <fullName evidence="4">Prepilin-type N-terminal cleavage/methylation domain-containing protein</fullName>
    </recommendedName>
</protein>
<comment type="caution">
    <text evidence="2">The sequence shown here is derived from an EMBL/GenBank/DDBJ whole genome shotgun (WGS) entry which is preliminary data.</text>
</comment>
<name>A0A2M8DMA0_9BACT</name>
<gene>
    <name evidence="2" type="ORF">CO077_02755</name>
</gene>
<evidence type="ECO:0000256" key="1">
    <source>
        <dbReference type="SAM" id="Phobius"/>
    </source>
</evidence>
<feature type="transmembrane region" description="Helical" evidence="1">
    <location>
        <begin position="12"/>
        <end position="38"/>
    </location>
</feature>
<organism evidence="2 3">
    <name type="scientific">Candidatus Nealsonbacteria bacterium CG_4_9_14_0_8_um_filter_35_12</name>
    <dbReference type="NCBI Taxonomy" id="1974692"/>
    <lineage>
        <taxon>Bacteria</taxon>
        <taxon>Candidatus Nealsoniibacteriota</taxon>
    </lineage>
</organism>
<proteinExistence type="predicted"/>
<evidence type="ECO:0008006" key="4">
    <source>
        <dbReference type="Google" id="ProtNLM"/>
    </source>
</evidence>
<keyword evidence="1" id="KW-0472">Membrane</keyword>
<keyword evidence="1" id="KW-0812">Transmembrane</keyword>
<keyword evidence="1" id="KW-1133">Transmembrane helix</keyword>
<dbReference type="AlphaFoldDB" id="A0A2M8DMA0"/>
<evidence type="ECO:0000313" key="2">
    <source>
        <dbReference type="EMBL" id="PJB99239.1"/>
    </source>
</evidence>
<sequence length="161" mass="17900">MAISKKFKIKKGISIIEILIVISIILVALTSLLGIATFSLRISTLIKETTKANNLAQEVIEAVRNFRDGTDWNINGLGVLTSGVSYFPQKTADNPPKWQMVQGEETVNGFTKKVVFEKVFRDADDNISSSGTEDPNTKKATISVSWKEKKVAIVTYFTNWK</sequence>
<accession>A0A2M8DMA0</accession>
<dbReference type="Proteomes" id="UP000228875">
    <property type="component" value="Unassembled WGS sequence"/>
</dbReference>
<dbReference type="EMBL" id="PFTB01000062">
    <property type="protein sequence ID" value="PJB99239.1"/>
    <property type="molecule type" value="Genomic_DNA"/>
</dbReference>
<reference evidence="3" key="1">
    <citation type="submission" date="2017-09" db="EMBL/GenBank/DDBJ databases">
        <title>Depth-based differentiation of microbial function through sediment-hosted aquifers and enrichment of novel symbionts in the deep terrestrial subsurface.</title>
        <authorList>
            <person name="Probst A.J."/>
            <person name="Ladd B."/>
            <person name="Jarett J.K."/>
            <person name="Geller-Mcgrath D.E."/>
            <person name="Sieber C.M.K."/>
            <person name="Emerson J.B."/>
            <person name="Anantharaman K."/>
            <person name="Thomas B.C."/>
            <person name="Malmstrom R."/>
            <person name="Stieglmeier M."/>
            <person name="Klingl A."/>
            <person name="Woyke T."/>
            <person name="Ryan C.M."/>
            <person name="Banfield J.F."/>
        </authorList>
    </citation>
    <scope>NUCLEOTIDE SEQUENCE [LARGE SCALE GENOMIC DNA]</scope>
</reference>